<name>A0A6I4VRP1_9BACL</name>
<comment type="caution">
    <text evidence="2">The sequence shown here is derived from an EMBL/GenBank/DDBJ whole genome shotgun (WGS) entry which is preliminary data.</text>
</comment>
<dbReference type="CDD" id="cd06588">
    <property type="entry name" value="PhnB_like"/>
    <property type="match status" value="1"/>
</dbReference>
<reference evidence="2 3" key="1">
    <citation type="submission" date="2019-12" db="EMBL/GenBank/DDBJ databases">
        <title>Whole-genome analyses of novel actinobacteria.</title>
        <authorList>
            <person name="Sahin N."/>
            <person name="Saygin H."/>
        </authorList>
    </citation>
    <scope>NUCLEOTIDE SEQUENCE [LARGE SCALE GENOMIC DNA]</scope>
    <source>
        <strain evidence="2 3">KC615</strain>
    </source>
</reference>
<protein>
    <submittedName>
        <fullName evidence="2">VOC family protein</fullName>
    </submittedName>
</protein>
<dbReference type="SUPFAM" id="SSF54593">
    <property type="entry name" value="Glyoxalase/Bleomycin resistance protein/Dihydroxybiphenyl dioxygenase"/>
    <property type="match status" value="1"/>
</dbReference>
<accession>A0A6I4VRP1</accession>
<dbReference type="Pfam" id="PF00903">
    <property type="entry name" value="Glyoxalase"/>
    <property type="match status" value="1"/>
</dbReference>
<dbReference type="EMBL" id="WUUL01000002">
    <property type="protein sequence ID" value="MXQ53098.1"/>
    <property type="molecule type" value="Genomic_DNA"/>
</dbReference>
<keyword evidence="3" id="KW-1185">Reference proteome</keyword>
<evidence type="ECO:0000313" key="3">
    <source>
        <dbReference type="Proteomes" id="UP000430692"/>
    </source>
</evidence>
<dbReference type="InterPro" id="IPR029068">
    <property type="entry name" value="Glyas_Bleomycin-R_OHBP_Dase"/>
</dbReference>
<gene>
    <name evidence="2" type="ORF">GSM42_04990</name>
</gene>
<dbReference type="PANTHER" id="PTHR33990">
    <property type="entry name" value="PROTEIN YJDN-RELATED"/>
    <property type="match status" value="1"/>
</dbReference>
<proteinExistence type="predicted"/>
<evidence type="ECO:0000259" key="1">
    <source>
        <dbReference type="Pfam" id="PF00903"/>
    </source>
</evidence>
<evidence type="ECO:0000313" key="2">
    <source>
        <dbReference type="EMBL" id="MXQ53098.1"/>
    </source>
</evidence>
<sequence>MTVLVNPYIMLNGNAKKAIEFYAESLDAKVLFQQTFGEAIEDPERPLPEEFKERVAHSVLKIGEMELLVADSEPGQQTHTGDRVTICMTTNEVEKAQQMYTLLQQGGKVNIPLTETYFSPAYGVVTDQFGVTFQIFTRK</sequence>
<dbReference type="PANTHER" id="PTHR33990:SF1">
    <property type="entry name" value="PROTEIN YJDN"/>
    <property type="match status" value="1"/>
</dbReference>
<feature type="domain" description="Glyoxalase/fosfomycin resistance/dioxygenase" evidence="1">
    <location>
        <begin position="10"/>
        <end position="135"/>
    </location>
</feature>
<dbReference type="InterPro" id="IPR004360">
    <property type="entry name" value="Glyas_Fos-R_dOase_dom"/>
</dbReference>
<dbReference type="RefSeq" id="WP_160800427.1">
    <property type="nucleotide sequence ID" value="NZ_WUUL01000002.1"/>
</dbReference>
<organism evidence="2 3">
    <name type="scientific">Shimazuella alba</name>
    <dbReference type="NCBI Taxonomy" id="2690964"/>
    <lineage>
        <taxon>Bacteria</taxon>
        <taxon>Bacillati</taxon>
        <taxon>Bacillota</taxon>
        <taxon>Bacilli</taxon>
        <taxon>Bacillales</taxon>
        <taxon>Thermoactinomycetaceae</taxon>
        <taxon>Shimazuella</taxon>
    </lineage>
</organism>
<dbReference type="InterPro" id="IPR028973">
    <property type="entry name" value="PhnB-like"/>
</dbReference>
<dbReference type="Proteomes" id="UP000430692">
    <property type="component" value="Unassembled WGS sequence"/>
</dbReference>
<dbReference type="Gene3D" id="3.10.180.10">
    <property type="entry name" value="2,3-Dihydroxybiphenyl 1,2-Dioxygenase, domain 1"/>
    <property type="match status" value="1"/>
</dbReference>
<dbReference type="AlphaFoldDB" id="A0A6I4VRP1"/>